<comment type="caution">
    <text evidence="1">The sequence shown here is derived from an EMBL/GenBank/DDBJ whole genome shotgun (WGS) entry which is preliminary data.</text>
</comment>
<organism evidence="1 2">
    <name type="scientific">Bifidobacterium gallicum DSM 20093 = LMG 11596</name>
    <dbReference type="NCBI Taxonomy" id="561180"/>
    <lineage>
        <taxon>Bacteria</taxon>
        <taxon>Bacillati</taxon>
        <taxon>Actinomycetota</taxon>
        <taxon>Actinomycetes</taxon>
        <taxon>Bifidobacteriales</taxon>
        <taxon>Bifidobacteriaceae</taxon>
        <taxon>Bifidobacterium</taxon>
    </lineage>
</organism>
<protein>
    <submittedName>
        <fullName evidence="1">Uncharacterized protein</fullName>
    </submittedName>
</protein>
<name>D1NWJ4_9BIFI</name>
<evidence type="ECO:0000313" key="1">
    <source>
        <dbReference type="EMBL" id="EFA22481.1"/>
    </source>
</evidence>
<sequence length="43" mass="4687">MVAASCVTSYVLLERVEIIDIQSTNTGITCSYMLFHAMFAVTG</sequence>
<accession>D1NWJ4</accession>
<dbReference type="AlphaFoldDB" id="D1NWJ4"/>
<proteinExistence type="predicted"/>
<dbReference type="Proteomes" id="UP000003656">
    <property type="component" value="Unassembled WGS sequence"/>
</dbReference>
<dbReference type="EMBL" id="ABXB03000004">
    <property type="protein sequence ID" value="EFA22481.1"/>
    <property type="molecule type" value="Genomic_DNA"/>
</dbReference>
<reference evidence="1 2" key="1">
    <citation type="submission" date="2009-11" db="EMBL/GenBank/DDBJ databases">
        <authorList>
            <person name="Weinstock G."/>
            <person name="Sodergren E."/>
            <person name="Clifton S."/>
            <person name="Fulton L."/>
            <person name="Fulton B."/>
            <person name="Courtney L."/>
            <person name="Fronick C."/>
            <person name="Harrison M."/>
            <person name="Strong C."/>
            <person name="Farmer C."/>
            <person name="Delahaunty K."/>
            <person name="Markovic C."/>
            <person name="Hall O."/>
            <person name="Minx P."/>
            <person name="Tomlinson C."/>
            <person name="Mitreva M."/>
            <person name="Nelson J."/>
            <person name="Hou S."/>
            <person name="Wollam A."/>
            <person name="Pepin K.H."/>
            <person name="Johnson M."/>
            <person name="Bhonagiri V."/>
            <person name="Nash W.E."/>
            <person name="Warren W."/>
            <person name="Chinwalla A."/>
            <person name="Mardis E.R."/>
            <person name="Wilson R.K."/>
        </authorList>
    </citation>
    <scope>NUCLEOTIDE SEQUENCE [LARGE SCALE GENOMIC DNA]</scope>
    <source>
        <strain evidence="1 2">DSM 20093</strain>
    </source>
</reference>
<dbReference type="STRING" id="561180.BIFGAL_04248"/>
<evidence type="ECO:0000313" key="2">
    <source>
        <dbReference type="Proteomes" id="UP000003656"/>
    </source>
</evidence>
<gene>
    <name evidence="1" type="ORF">BIFGAL_04248</name>
</gene>